<name>A0A9P7EFL8_9AGAM</name>
<evidence type="ECO:0008006" key="9">
    <source>
        <dbReference type="Google" id="ProtNLM"/>
    </source>
</evidence>
<dbReference type="InterPro" id="IPR004167">
    <property type="entry name" value="PSBD"/>
</dbReference>
<feature type="region of interest" description="Disordered" evidence="4">
    <location>
        <begin position="157"/>
        <end position="201"/>
    </location>
</feature>
<dbReference type="AlphaFoldDB" id="A0A9P7EFL8"/>
<feature type="domain" description="Peripheral subunit-binding (PSBD)" evidence="6">
    <location>
        <begin position="203"/>
        <end position="241"/>
    </location>
</feature>
<protein>
    <recommendedName>
        <fullName evidence="9">Single hybrid motif-containing protein</fullName>
    </recommendedName>
</protein>
<comment type="similarity">
    <text evidence="1">Belongs to the 2-oxoacid dehydrogenase family.</text>
</comment>
<dbReference type="RefSeq" id="XP_041195005.1">
    <property type="nucleotide sequence ID" value="XM_041328927.1"/>
</dbReference>
<dbReference type="InterPro" id="IPR036625">
    <property type="entry name" value="E3-bd_dom_sf"/>
</dbReference>
<evidence type="ECO:0000256" key="1">
    <source>
        <dbReference type="ARBA" id="ARBA00007317"/>
    </source>
</evidence>
<evidence type="ECO:0000256" key="3">
    <source>
        <dbReference type="ARBA" id="ARBA00022946"/>
    </source>
</evidence>
<gene>
    <name evidence="7" type="ORF">BJ212DRAFT_1046998</name>
</gene>
<dbReference type="Proteomes" id="UP000807769">
    <property type="component" value="Unassembled WGS sequence"/>
</dbReference>
<dbReference type="PROSITE" id="PS50968">
    <property type="entry name" value="BIOTINYL_LIPOYL"/>
    <property type="match status" value="1"/>
</dbReference>
<dbReference type="OrthoDB" id="537444at2759"/>
<dbReference type="PANTHER" id="PTHR23151:SF82">
    <property type="entry name" value="PYRUVATE DEHYDROGENASE COMPLEX PROTEIN X COMPONENT, MITOCHONDRIAL"/>
    <property type="match status" value="1"/>
</dbReference>
<dbReference type="EMBL" id="JABBWG010000009">
    <property type="protein sequence ID" value="KAG1819470.1"/>
    <property type="molecule type" value="Genomic_DNA"/>
</dbReference>
<dbReference type="PROSITE" id="PS51826">
    <property type="entry name" value="PSBD"/>
    <property type="match status" value="1"/>
</dbReference>
<dbReference type="InterPro" id="IPR045257">
    <property type="entry name" value="E2/Pdx1"/>
</dbReference>
<dbReference type="Gene3D" id="4.10.320.10">
    <property type="entry name" value="E3-binding domain"/>
    <property type="match status" value="1"/>
</dbReference>
<dbReference type="PANTHER" id="PTHR23151">
    <property type="entry name" value="DIHYDROLIPOAMIDE ACETYL/SUCCINYL-TRANSFERASE-RELATED"/>
    <property type="match status" value="1"/>
</dbReference>
<evidence type="ECO:0000313" key="8">
    <source>
        <dbReference type="Proteomes" id="UP000807769"/>
    </source>
</evidence>
<evidence type="ECO:0000259" key="5">
    <source>
        <dbReference type="PROSITE" id="PS50968"/>
    </source>
</evidence>
<evidence type="ECO:0000256" key="2">
    <source>
        <dbReference type="ARBA" id="ARBA00022823"/>
    </source>
</evidence>
<sequence length="335" mass="35692">MYKLCIEGVKNSHELNTVSCSEFEINKSGHSLCSPSYVSLTILTMRPACLATSLARFLSRAQRRTLHQTRVRHAITNLKMPAMSPTMTEGGVSSWKKREGESFSAGDVLLEIETDKATIDVEAQDDGILGKIIAQDGSKNVQVGKVIALLAEEGDDISNLEAPKEESKPAPSPQPEAQAAQPPAPAPQPTAFKPSHHPKHSKHLLPSVIRLLIEGNVVDAEAIPGTGVRGMLTKGDVLAYLGRASSPMGTFKEAKNEVLGPKRVEEVKPLDGAVIRQLIVSGLAAKTKLAPAPATFDAIIADYLPPSPSSPKAAPIPISSTKVQDSSAKYFDGLL</sequence>
<dbReference type="GO" id="GO:0045254">
    <property type="term" value="C:pyruvate dehydrogenase complex"/>
    <property type="evidence" value="ECO:0007669"/>
    <property type="project" value="InterPro"/>
</dbReference>
<dbReference type="SUPFAM" id="SSF51230">
    <property type="entry name" value="Single hybrid motif"/>
    <property type="match status" value="1"/>
</dbReference>
<dbReference type="GO" id="GO:0004742">
    <property type="term" value="F:dihydrolipoyllysine-residue acetyltransferase activity"/>
    <property type="evidence" value="ECO:0007669"/>
    <property type="project" value="TreeGrafter"/>
</dbReference>
<dbReference type="GeneID" id="64622944"/>
<evidence type="ECO:0000259" key="6">
    <source>
        <dbReference type="PROSITE" id="PS51826"/>
    </source>
</evidence>
<proteinExistence type="inferred from homology"/>
<dbReference type="GO" id="GO:0006086">
    <property type="term" value="P:pyruvate decarboxylation to acetyl-CoA"/>
    <property type="evidence" value="ECO:0007669"/>
    <property type="project" value="InterPro"/>
</dbReference>
<keyword evidence="2" id="KW-0450">Lipoyl</keyword>
<dbReference type="InterPro" id="IPR003016">
    <property type="entry name" value="2-oxoA_DH_lipoyl-BS"/>
</dbReference>
<dbReference type="CDD" id="cd06849">
    <property type="entry name" value="lipoyl_domain"/>
    <property type="match status" value="1"/>
</dbReference>
<dbReference type="Gene3D" id="2.40.50.100">
    <property type="match status" value="1"/>
</dbReference>
<dbReference type="FunFam" id="2.40.50.100:FF:000010">
    <property type="entry name" value="Acetyltransferase component of pyruvate dehydrogenase complex"/>
    <property type="match status" value="1"/>
</dbReference>
<reference evidence="7" key="1">
    <citation type="journal article" date="2020" name="New Phytol.">
        <title>Comparative genomics reveals dynamic genome evolution in host specialist ectomycorrhizal fungi.</title>
        <authorList>
            <person name="Lofgren L.A."/>
            <person name="Nguyen N.H."/>
            <person name="Vilgalys R."/>
            <person name="Ruytinx J."/>
            <person name="Liao H.L."/>
            <person name="Branco S."/>
            <person name="Kuo A."/>
            <person name="LaButti K."/>
            <person name="Lipzen A."/>
            <person name="Andreopoulos W."/>
            <person name="Pangilinan J."/>
            <person name="Riley R."/>
            <person name="Hundley H."/>
            <person name="Na H."/>
            <person name="Barry K."/>
            <person name="Grigoriev I.V."/>
            <person name="Stajich J.E."/>
            <person name="Kennedy P.G."/>
        </authorList>
    </citation>
    <scope>NUCLEOTIDE SEQUENCE</scope>
    <source>
        <strain evidence="7">MN1</strain>
    </source>
</reference>
<accession>A0A9P7EFL8</accession>
<comment type="caution">
    <text evidence="7">The sequence shown here is derived from an EMBL/GenBank/DDBJ whole genome shotgun (WGS) entry which is preliminary data.</text>
</comment>
<organism evidence="7 8">
    <name type="scientific">Suillus subaureus</name>
    <dbReference type="NCBI Taxonomy" id="48587"/>
    <lineage>
        <taxon>Eukaryota</taxon>
        <taxon>Fungi</taxon>
        <taxon>Dikarya</taxon>
        <taxon>Basidiomycota</taxon>
        <taxon>Agaricomycotina</taxon>
        <taxon>Agaricomycetes</taxon>
        <taxon>Agaricomycetidae</taxon>
        <taxon>Boletales</taxon>
        <taxon>Suillineae</taxon>
        <taxon>Suillaceae</taxon>
        <taxon>Suillus</taxon>
    </lineage>
</organism>
<dbReference type="InterPro" id="IPR000089">
    <property type="entry name" value="Biotin_lipoyl"/>
</dbReference>
<dbReference type="PROSITE" id="PS00189">
    <property type="entry name" value="LIPOYL"/>
    <property type="match status" value="1"/>
</dbReference>
<dbReference type="InterPro" id="IPR011053">
    <property type="entry name" value="Single_hybrid_motif"/>
</dbReference>
<dbReference type="Pfam" id="PF00364">
    <property type="entry name" value="Biotin_lipoyl"/>
    <property type="match status" value="1"/>
</dbReference>
<dbReference type="SUPFAM" id="SSF47005">
    <property type="entry name" value="Peripheral subunit-binding domain of 2-oxo acid dehydrogenase complex"/>
    <property type="match status" value="1"/>
</dbReference>
<keyword evidence="8" id="KW-1185">Reference proteome</keyword>
<feature type="domain" description="Lipoyl-binding" evidence="5">
    <location>
        <begin position="75"/>
        <end position="151"/>
    </location>
</feature>
<evidence type="ECO:0000313" key="7">
    <source>
        <dbReference type="EMBL" id="KAG1819470.1"/>
    </source>
</evidence>
<keyword evidence="3" id="KW-0809">Transit peptide</keyword>
<evidence type="ECO:0000256" key="4">
    <source>
        <dbReference type="SAM" id="MobiDB-lite"/>
    </source>
</evidence>